<gene>
    <name evidence="6" type="ORF">D1632_05905</name>
</gene>
<dbReference type="GO" id="GO:0008675">
    <property type="term" value="F:2-dehydro-3-deoxy-phosphogluconate aldolase activity"/>
    <property type="evidence" value="ECO:0007669"/>
    <property type="project" value="UniProtKB-EC"/>
</dbReference>
<comment type="pathway">
    <text evidence="1">Carbohydrate acid metabolism.</text>
</comment>
<keyword evidence="7" id="KW-1185">Reference proteome</keyword>
<comment type="similarity">
    <text evidence="2">Belongs to the KHG/KDPG aldolase family.</text>
</comment>
<dbReference type="SUPFAM" id="SSF51569">
    <property type="entry name" value="Aldolase"/>
    <property type="match status" value="1"/>
</dbReference>
<dbReference type="GO" id="GO:0008700">
    <property type="term" value="F:(R,S)-4-hydroxy-2-oxoglutarate aldolase activity"/>
    <property type="evidence" value="ECO:0007669"/>
    <property type="project" value="UniProtKB-EC"/>
</dbReference>
<dbReference type="AlphaFoldDB" id="A0A3M7LAX3"/>
<dbReference type="EC" id="4.1.3.16" evidence="6"/>
<comment type="subunit">
    <text evidence="3">Homotrimer.</text>
</comment>
<evidence type="ECO:0000256" key="4">
    <source>
        <dbReference type="ARBA" id="ARBA00023239"/>
    </source>
</evidence>
<dbReference type="EC" id="4.1.2.14" evidence="6"/>
<sequence>MARFTRIEVALKIKETGIVPVFYHSDTEIGKKILKACYEGGARVFEFTNRGDFAHEVFAELIKYAEKELPELILGIGSVIDAGTASLYIQNGTNFIVAPMLNPEVAKVCNRRKISWMPGCGSVSEISYAEELGAEIVKIFPATQVGGPEFIKAVKGPMPWSHIMPTGGVLPTEENISEWITAGAYCVGLGSQLFVKNDNGEYDYRKITETVMNSIQVIQKLR</sequence>
<comment type="caution">
    <text evidence="6">The sequence shown here is derived from an EMBL/GenBank/DDBJ whole genome shotgun (WGS) entry which is preliminary data.</text>
</comment>
<dbReference type="PANTHER" id="PTHR30246">
    <property type="entry name" value="2-KETO-3-DEOXY-6-PHOSPHOGLUCONATE ALDOLASE"/>
    <property type="match status" value="1"/>
</dbReference>
<evidence type="ECO:0000313" key="7">
    <source>
        <dbReference type="Proteomes" id="UP000267524"/>
    </source>
</evidence>
<dbReference type="InterPro" id="IPR013785">
    <property type="entry name" value="Aldolase_TIM"/>
</dbReference>
<evidence type="ECO:0000256" key="1">
    <source>
        <dbReference type="ARBA" id="ARBA00004761"/>
    </source>
</evidence>
<name>A0A3M7LAX3_9FLAO</name>
<evidence type="ECO:0000256" key="3">
    <source>
        <dbReference type="ARBA" id="ARBA00011233"/>
    </source>
</evidence>
<accession>A0A3M7LAX3</accession>
<proteinExistence type="inferred from homology"/>
<keyword evidence="4 6" id="KW-0456">Lyase</keyword>
<dbReference type="RefSeq" id="WP_122546307.1">
    <property type="nucleotide sequence ID" value="NZ_QWIV01000013.1"/>
</dbReference>
<dbReference type="InterPro" id="IPR000887">
    <property type="entry name" value="Aldlse_KDPG_KHG"/>
</dbReference>
<dbReference type="Pfam" id="PF01081">
    <property type="entry name" value="Aldolase"/>
    <property type="match status" value="1"/>
</dbReference>
<dbReference type="PANTHER" id="PTHR30246:SF1">
    <property type="entry name" value="2-DEHYDRO-3-DEOXY-6-PHOSPHOGALACTONATE ALDOLASE-RELATED"/>
    <property type="match status" value="1"/>
</dbReference>
<keyword evidence="5" id="KW-0119">Carbohydrate metabolism</keyword>
<dbReference type="CDD" id="cd00452">
    <property type="entry name" value="KDPG_aldolase"/>
    <property type="match status" value="1"/>
</dbReference>
<evidence type="ECO:0000256" key="2">
    <source>
        <dbReference type="ARBA" id="ARBA00006906"/>
    </source>
</evidence>
<dbReference type="Gene3D" id="3.20.20.70">
    <property type="entry name" value="Aldolase class I"/>
    <property type="match status" value="1"/>
</dbReference>
<dbReference type="EMBL" id="QWIV01000013">
    <property type="protein sequence ID" value="RMZ59185.1"/>
    <property type="molecule type" value="Genomic_DNA"/>
</dbReference>
<reference evidence="6 7" key="1">
    <citation type="submission" date="2018-08" db="EMBL/GenBank/DDBJ databases">
        <title>Chryseobacterium nematophagum: a novel matrix digesting pathogen of nematodes.</title>
        <authorList>
            <person name="Page A."/>
            <person name="Roberts M."/>
            <person name="Felix M.-A."/>
            <person name="Weir W."/>
        </authorList>
    </citation>
    <scope>NUCLEOTIDE SEQUENCE [LARGE SCALE GENOMIC DNA]</scope>
    <source>
        <strain evidence="6 7">JUb275</strain>
    </source>
</reference>
<evidence type="ECO:0000256" key="5">
    <source>
        <dbReference type="ARBA" id="ARBA00023277"/>
    </source>
</evidence>
<evidence type="ECO:0000313" key="6">
    <source>
        <dbReference type="EMBL" id="RMZ59185.1"/>
    </source>
</evidence>
<dbReference type="Proteomes" id="UP000267524">
    <property type="component" value="Unassembled WGS sequence"/>
</dbReference>
<organism evidence="6 7">
    <name type="scientific">Chryseobacterium nematophagum</name>
    <dbReference type="NCBI Taxonomy" id="2305228"/>
    <lineage>
        <taxon>Bacteria</taxon>
        <taxon>Pseudomonadati</taxon>
        <taxon>Bacteroidota</taxon>
        <taxon>Flavobacteriia</taxon>
        <taxon>Flavobacteriales</taxon>
        <taxon>Weeksellaceae</taxon>
        <taxon>Chryseobacterium group</taxon>
        <taxon>Chryseobacterium</taxon>
    </lineage>
</organism>
<dbReference type="NCBIfam" id="NF005499">
    <property type="entry name" value="PRK07114.1"/>
    <property type="match status" value="1"/>
</dbReference>
<protein>
    <submittedName>
        <fullName evidence="6">Bifunctional 4-hydroxy-2-oxoglutarate aldolase/2-dehydro-3-deoxy-phosphogluconate aldolase</fullName>
        <ecNumber evidence="6">4.1.2.14</ecNumber>
        <ecNumber evidence="6">4.1.3.16</ecNumber>
    </submittedName>
</protein>